<dbReference type="InterPro" id="IPR007312">
    <property type="entry name" value="Phosphoesterase"/>
</dbReference>
<dbReference type="Pfam" id="PF04185">
    <property type="entry name" value="Phosphoesterase"/>
    <property type="match status" value="1"/>
</dbReference>
<keyword evidence="3" id="KW-1185">Reference proteome</keyword>
<dbReference type="AlphaFoldDB" id="B2JTP6"/>
<accession>B2JTP6</accession>
<dbReference type="KEGG" id="bph:Bphy_6939"/>
<organism evidence="2 3">
    <name type="scientific">Paraburkholderia phymatum (strain DSM 17167 / CIP 108236 / LMG 21445 / STM815)</name>
    <name type="common">Burkholderia phymatum</name>
    <dbReference type="NCBI Taxonomy" id="391038"/>
    <lineage>
        <taxon>Bacteria</taxon>
        <taxon>Pseudomonadati</taxon>
        <taxon>Pseudomonadota</taxon>
        <taxon>Betaproteobacteria</taxon>
        <taxon>Burkholderiales</taxon>
        <taxon>Burkholderiaceae</taxon>
        <taxon>Paraburkholderia</taxon>
    </lineage>
</organism>
<keyword evidence="1 2" id="KW-0378">Hydrolase</keyword>
<evidence type="ECO:0000313" key="3">
    <source>
        <dbReference type="Proteomes" id="UP000001192"/>
    </source>
</evidence>
<dbReference type="EMBL" id="CP001045">
    <property type="protein sequence ID" value="ACC75949.1"/>
    <property type="molecule type" value="Genomic_DNA"/>
</dbReference>
<keyword evidence="2" id="KW-0614">Plasmid</keyword>
<evidence type="ECO:0000256" key="1">
    <source>
        <dbReference type="ARBA" id="ARBA00022801"/>
    </source>
</evidence>
<dbReference type="PANTHER" id="PTHR31956:SF2">
    <property type="entry name" value="NON-SPECIFIC PHOSPHOLIPASE C6"/>
    <property type="match status" value="1"/>
</dbReference>
<geneLocation type="plasmid" evidence="2 3">
    <name>pBPHY01</name>
</geneLocation>
<reference evidence="3" key="1">
    <citation type="journal article" date="2014" name="Stand. Genomic Sci.">
        <title>Complete genome sequence of Burkholderia phymatum STM815(T), a broad host range and efficient nitrogen-fixing symbiont of Mimosa species.</title>
        <authorList>
            <person name="Moulin L."/>
            <person name="Klonowska A."/>
            <person name="Caroline B."/>
            <person name="Booth K."/>
            <person name="Vriezen J.A."/>
            <person name="Melkonian R."/>
            <person name="James E.K."/>
            <person name="Young J.P."/>
            <person name="Bena G."/>
            <person name="Hauser L."/>
            <person name="Land M."/>
            <person name="Kyrpides N."/>
            <person name="Bruce D."/>
            <person name="Chain P."/>
            <person name="Copeland A."/>
            <person name="Pitluck S."/>
            <person name="Woyke T."/>
            <person name="Lizotte-Waniewski M."/>
            <person name="Bristow J."/>
            <person name="Riley M."/>
        </authorList>
    </citation>
    <scope>NUCLEOTIDE SEQUENCE [LARGE SCALE GENOMIC DNA]</scope>
    <source>
        <strain evidence="3">DSM 17167 / CIP 108236 / LMG 21445 / STM815</strain>
        <plasmid evidence="3">Plasmid pBPHY01</plasmid>
    </source>
</reference>
<dbReference type="Proteomes" id="UP000001192">
    <property type="component" value="Plasmid pBPHY01"/>
</dbReference>
<dbReference type="PANTHER" id="PTHR31956">
    <property type="entry name" value="NON-SPECIFIC PHOSPHOLIPASE C4-RELATED"/>
    <property type="match status" value="1"/>
</dbReference>
<dbReference type="GO" id="GO:0034480">
    <property type="term" value="F:phosphatidylcholine phospholipase C activity"/>
    <property type="evidence" value="ECO:0007669"/>
    <property type="project" value="UniProtKB-EC"/>
</dbReference>
<dbReference type="HOGENOM" id="CLU_029943_2_0_4"/>
<dbReference type="GO" id="GO:0009395">
    <property type="term" value="P:phospholipid catabolic process"/>
    <property type="evidence" value="ECO:0007669"/>
    <property type="project" value="TreeGrafter"/>
</dbReference>
<dbReference type="RefSeq" id="WP_012406108.1">
    <property type="nucleotide sequence ID" value="NC_010625.1"/>
</dbReference>
<name>B2JTP6_PARP8</name>
<proteinExistence type="predicted"/>
<dbReference type="Gene3D" id="3.40.720.10">
    <property type="entry name" value="Alkaline Phosphatase, subunit A"/>
    <property type="match status" value="2"/>
</dbReference>
<dbReference type="OrthoDB" id="980947at2"/>
<gene>
    <name evidence="2" type="ordered locus">Bphy_6939</name>
</gene>
<protein>
    <submittedName>
        <fullName evidence="2">Phospholipase C</fullName>
        <ecNumber evidence="2">3.1.4.3</ecNumber>
    </submittedName>
</protein>
<dbReference type="InterPro" id="IPR017850">
    <property type="entry name" value="Alkaline_phosphatase_core_sf"/>
</dbReference>
<dbReference type="EC" id="3.1.4.3" evidence="2"/>
<sequence>MADIAHVFVLVMENRSFDHLFGLSGIDGVKAPDDSWGFSDGAADRLTDDPPHEFDDVQKQLSGTPPMSGFRIGTSADIAMRGFRPPALPVVSQLAQHFVLFDNWFSSMPGPTWPNRFFVHAASSGGLDNSPSAITSIESDTIDSLGFSFDNGTIFEHLTAQGKKWRVYHADAFPQVLAIKGLVGGFFHHDTFRSIEPGAANDDFKRDLASEYNIDYTFIEPDYGLLSGNFATGNSQHPVGSIAAGELFIKYVYETIRNSPIWQSSILLVTWDEHGGFFDHKLPPTAKPPGDRDTNSQRAQYPRQFPFNKLGVRVPALLISPWVPGGQLGSQLFPPPGSSDGVAFDHASIVRSVRETFGIIAPLTQRDATSPSWTGALLNQRRANGSDGPLTLDAPSAPTAASARTSTTSVTANHIGGFAIIAHALDLQMAKDNSSPAAIHDTNLFAHRLRPAVGASPTNNAAASGAGSPAANTVSPRALADYVTYIARQTKGHKRR</sequence>
<evidence type="ECO:0000313" key="2">
    <source>
        <dbReference type="EMBL" id="ACC75949.1"/>
    </source>
</evidence>